<reference evidence="3 4" key="1">
    <citation type="journal article" date="2015" name="Nat. Commun.">
        <title>Outbred genome sequencing and CRISPR/Cas9 gene editing in butterflies.</title>
        <authorList>
            <person name="Li X."/>
            <person name="Fan D."/>
            <person name="Zhang W."/>
            <person name="Liu G."/>
            <person name="Zhang L."/>
            <person name="Zhao L."/>
            <person name="Fang X."/>
            <person name="Chen L."/>
            <person name="Dong Y."/>
            <person name="Chen Y."/>
            <person name="Ding Y."/>
            <person name="Zhao R."/>
            <person name="Feng M."/>
            <person name="Zhu Y."/>
            <person name="Feng Y."/>
            <person name="Jiang X."/>
            <person name="Zhu D."/>
            <person name="Xiang H."/>
            <person name="Feng X."/>
            <person name="Li S."/>
            <person name="Wang J."/>
            <person name="Zhang G."/>
            <person name="Kronforst M.R."/>
            <person name="Wang W."/>
        </authorList>
    </citation>
    <scope>NUCLEOTIDE SEQUENCE [LARGE SCALE GENOMIC DNA]</scope>
    <source>
        <strain evidence="3">Ya'a_city_454_Px</strain>
        <tissue evidence="3">Whole body</tissue>
    </source>
</reference>
<dbReference type="InterPro" id="IPR013087">
    <property type="entry name" value="Znf_C2H2_type"/>
</dbReference>
<dbReference type="SUPFAM" id="SSF47459">
    <property type="entry name" value="HLH, helix-loop-helix DNA-binding domain"/>
    <property type="match status" value="2"/>
</dbReference>
<dbReference type="Gene3D" id="4.10.280.10">
    <property type="entry name" value="Helix-loop-helix DNA-binding domain"/>
    <property type="match status" value="2"/>
</dbReference>
<feature type="region of interest" description="Disordered" evidence="1">
    <location>
        <begin position="231"/>
        <end position="257"/>
    </location>
</feature>
<feature type="domain" description="BHLH" evidence="2">
    <location>
        <begin position="473"/>
        <end position="556"/>
    </location>
</feature>
<evidence type="ECO:0000313" key="3">
    <source>
        <dbReference type="EMBL" id="KPJ00526.1"/>
    </source>
</evidence>
<dbReference type="GO" id="GO:0032502">
    <property type="term" value="P:developmental process"/>
    <property type="evidence" value="ECO:0007669"/>
    <property type="project" value="TreeGrafter"/>
</dbReference>
<accession>A0A194QAS6</accession>
<dbReference type="InterPro" id="IPR036638">
    <property type="entry name" value="HLH_DNA-bd_sf"/>
</dbReference>
<gene>
    <name evidence="3" type="ORF">RR46_07116</name>
</gene>
<protein>
    <submittedName>
        <fullName evidence="3">Heart-and neural crest derivatives-expressed protein 2</fullName>
    </submittedName>
</protein>
<dbReference type="Pfam" id="PF00010">
    <property type="entry name" value="HLH"/>
    <property type="match status" value="2"/>
</dbReference>
<keyword evidence="4" id="KW-1185">Reference proteome</keyword>
<dbReference type="GO" id="GO:0005634">
    <property type="term" value="C:nucleus"/>
    <property type="evidence" value="ECO:0007669"/>
    <property type="project" value="InterPro"/>
</dbReference>
<dbReference type="GO" id="GO:0008270">
    <property type="term" value="F:zinc ion binding"/>
    <property type="evidence" value="ECO:0007669"/>
    <property type="project" value="InterPro"/>
</dbReference>
<dbReference type="SMART" id="SM00868">
    <property type="entry name" value="zf-AD"/>
    <property type="match status" value="1"/>
</dbReference>
<dbReference type="STRING" id="66420.A0A194QAS6"/>
<evidence type="ECO:0000313" key="4">
    <source>
        <dbReference type="Proteomes" id="UP000053268"/>
    </source>
</evidence>
<evidence type="ECO:0000256" key="1">
    <source>
        <dbReference type="SAM" id="MobiDB-lite"/>
    </source>
</evidence>
<dbReference type="InterPro" id="IPR050283">
    <property type="entry name" value="E-box_TF_Regulators"/>
</dbReference>
<organism evidence="3 4">
    <name type="scientific">Papilio xuthus</name>
    <name type="common">Asian swallowtail butterfly</name>
    <dbReference type="NCBI Taxonomy" id="66420"/>
    <lineage>
        <taxon>Eukaryota</taxon>
        <taxon>Metazoa</taxon>
        <taxon>Ecdysozoa</taxon>
        <taxon>Arthropoda</taxon>
        <taxon>Hexapoda</taxon>
        <taxon>Insecta</taxon>
        <taxon>Pterygota</taxon>
        <taxon>Neoptera</taxon>
        <taxon>Endopterygota</taxon>
        <taxon>Lepidoptera</taxon>
        <taxon>Glossata</taxon>
        <taxon>Ditrysia</taxon>
        <taxon>Papilionoidea</taxon>
        <taxon>Papilionidae</taxon>
        <taxon>Papilioninae</taxon>
        <taxon>Papilio</taxon>
    </lineage>
</organism>
<sequence length="621" mass="71858">MESKTEAVNNLLCMACLCVEKSLQELKSIDIMKYYLDCIREIPHCDIPKSITICWECEAILKRAVSFREQVKDSYRILQTYTSENLVERLLSDVSRPPRLKVVVNKNINIVPNNDWSQEWSQLDCVKDELKIEDDTISNHLEEIDTLLSDNSDVEQDRHTEISNIQNNEKTDGITSRDIDMNKPEDLQIVCVKDELKIEYDKDLQEYSDTKDSTSDCSDLELETELQKFISSKNKKSKRERGKVKKSKSTKKLKKPLEDSEKKISIIELTYEEMLLEREKEKTRDVFTKAKYKCESCIIGYNSNKTYNTHMNKHKTATKNRVGLDQHIRYVHRDRPNNKMCHYCGKGFPVCPMSSYGSMSPSDEGFDRYEPPFYCQPTHQGSPMDGAVYWANSNGENHEYDAQDVYHDTNNYIGRGYGYEDMQIAGNEPYDTYHHNVMHHGFAPNNPGLDCEMQSLPLRYERPTPSSFVRVVKRRTTANKKERRRTQSINTAFTDLRECIPNVPPDTKLSKMVRKRSQSINTAFSNLRDRIPSVLPDTKMTKIKTLRLATSYISYLLKVLETDGEPAGGFRAELHHTPPRRRTTDPNAQNSALVEKKAKGRTGWPQHVWALELKSEQNLQT</sequence>
<evidence type="ECO:0000259" key="2">
    <source>
        <dbReference type="PROSITE" id="PS50888"/>
    </source>
</evidence>
<dbReference type="GO" id="GO:0046983">
    <property type="term" value="F:protein dimerization activity"/>
    <property type="evidence" value="ECO:0007669"/>
    <property type="project" value="InterPro"/>
</dbReference>
<dbReference type="CDD" id="cd11466">
    <property type="entry name" value="bHLH_TS_HAND"/>
    <property type="match status" value="1"/>
</dbReference>
<dbReference type="GO" id="GO:0000981">
    <property type="term" value="F:DNA-binding transcription factor activity, RNA polymerase II-specific"/>
    <property type="evidence" value="ECO:0007669"/>
    <property type="project" value="TreeGrafter"/>
</dbReference>
<feature type="compositionally biased region" description="Basic residues" evidence="1">
    <location>
        <begin position="233"/>
        <end position="254"/>
    </location>
</feature>
<dbReference type="PROSITE" id="PS00028">
    <property type="entry name" value="ZINC_FINGER_C2H2_1"/>
    <property type="match status" value="1"/>
</dbReference>
<dbReference type="GO" id="GO:0000977">
    <property type="term" value="F:RNA polymerase II transcription regulatory region sequence-specific DNA binding"/>
    <property type="evidence" value="ECO:0007669"/>
    <property type="project" value="TreeGrafter"/>
</dbReference>
<dbReference type="AlphaFoldDB" id="A0A194QAS6"/>
<dbReference type="Proteomes" id="UP000053268">
    <property type="component" value="Unassembled WGS sequence"/>
</dbReference>
<proteinExistence type="predicted"/>
<dbReference type="InterPro" id="IPR012934">
    <property type="entry name" value="Znf_AD"/>
</dbReference>
<name>A0A194QAS6_PAPXU</name>
<dbReference type="PANTHER" id="PTHR23349">
    <property type="entry name" value="BASIC HELIX-LOOP-HELIX TRANSCRIPTION FACTOR, TWIST"/>
    <property type="match status" value="1"/>
</dbReference>
<dbReference type="PROSITE" id="PS50888">
    <property type="entry name" value="BHLH"/>
    <property type="match status" value="1"/>
</dbReference>
<dbReference type="PANTHER" id="PTHR23349:SF68">
    <property type="entry name" value="FI14601P"/>
    <property type="match status" value="1"/>
</dbReference>
<dbReference type="EMBL" id="KQ459463">
    <property type="protein sequence ID" value="KPJ00526.1"/>
    <property type="molecule type" value="Genomic_DNA"/>
</dbReference>
<feature type="region of interest" description="Disordered" evidence="1">
    <location>
        <begin position="569"/>
        <end position="600"/>
    </location>
</feature>
<dbReference type="SMART" id="SM00353">
    <property type="entry name" value="HLH"/>
    <property type="match status" value="1"/>
</dbReference>
<dbReference type="InterPro" id="IPR011598">
    <property type="entry name" value="bHLH_dom"/>
</dbReference>